<evidence type="ECO:0000313" key="2">
    <source>
        <dbReference type="Proteomes" id="UP000015524"/>
    </source>
</evidence>
<keyword evidence="2" id="KW-1185">Reference proteome</keyword>
<name>T0HXE4_9SPHN</name>
<dbReference type="EMBL" id="ATIB01000036">
    <property type="protein sequence ID" value="EQB04005.1"/>
    <property type="molecule type" value="Genomic_DNA"/>
</dbReference>
<protein>
    <submittedName>
        <fullName evidence="1">Uncharacterized protein</fullName>
    </submittedName>
</protein>
<gene>
    <name evidence="1" type="ORF">L485_04790</name>
</gene>
<dbReference type="PATRIC" id="fig|1114964.3.peg.925"/>
<reference evidence="1 2" key="1">
    <citation type="journal article" date="2013" name="Genome Announc.">
        <title>Draft Genome Sequence of a Hexachlorocyclohexane-Degrading Bacterium, Sphingobium baderi Strain LL03T.</title>
        <authorList>
            <person name="Kaur J."/>
            <person name="Verma H."/>
            <person name="Tripathi C."/>
            <person name="Khurana J.P."/>
            <person name="Lal R."/>
        </authorList>
    </citation>
    <scope>NUCLEOTIDE SEQUENCE [LARGE SCALE GENOMIC DNA]</scope>
    <source>
        <strain evidence="1 2">LL03</strain>
    </source>
</reference>
<comment type="caution">
    <text evidence="1">The sequence shown here is derived from an EMBL/GenBank/DDBJ whole genome shotgun (WGS) entry which is preliminary data.</text>
</comment>
<evidence type="ECO:0000313" key="1">
    <source>
        <dbReference type="EMBL" id="EQB04005.1"/>
    </source>
</evidence>
<dbReference type="AlphaFoldDB" id="T0HXE4"/>
<proteinExistence type="predicted"/>
<accession>T0HXE4</accession>
<dbReference type="Proteomes" id="UP000015524">
    <property type="component" value="Unassembled WGS sequence"/>
</dbReference>
<organism evidence="1 2">
    <name type="scientific">Sphingobium baderi LL03</name>
    <dbReference type="NCBI Taxonomy" id="1114964"/>
    <lineage>
        <taxon>Bacteria</taxon>
        <taxon>Pseudomonadati</taxon>
        <taxon>Pseudomonadota</taxon>
        <taxon>Alphaproteobacteria</taxon>
        <taxon>Sphingomonadales</taxon>
        <taxon>Sphingomonadaceae</taxon>
        <taxon>Sphingobium</taxon>
    </lineage>
</organism>
<sequence length="30" mass="3254">MDISEDIFTEPDAVSDALANLEPLRHLAGI</sequence>